<sequence>MMGLQERPALQDAGTWFRAPFLLEPPLISYHLGHIVQVVMHIKNEGRRLRYIETAAPIPLVC</sequence>
<organism evidence="1 2">
    <name type="scientific">Candidatus Kaiserbacteria bacterium RIFCSPHIGHO2_02_FULL_56_30</name>
    <dbReference type="NCBI Taxonomy" id="1798499"/>
    <lineage>
        <taxon>Bacteria</taxon>
        <taxon>Candidatus Kaiseribacteriota</taxon>
    </lineage>
</organism>
<dbReference type="AlphaFoldDB" id="A0A1F6E4R1"/>
<dbReference type="Proteomes" id="UP000177107">
    <property type="component" value="Unassembled WGS sequence"/>
</dbReference>
<evidence type="ECO:0000313" key="2">
    <source>
        <dbReference type="Proteomes" id="UP000177107"/>
    </source>
</evidence>
<name>A0A1F6E4R1_9BACT</name>
<proteinExistence type="predicted"/>
<accession>A0A1F6E4R1</accession>
<reference evidence="1 2" key="1">
    <citation type="journal article" date="2016" name="Nat. Commun.">
        <title>Thousands of microbial genomes shed light on interconnected biogeochemical processes in an aquifer system.</title>
        <authorList>
            <person name="Anantharaman K."/>
            <person name="Brown C.T."/>
            <person name="Hug L.A."/>
            <person name="Sharon I."/>
            <person name="Castelle C.J."/>
            <person name="Probst A.J."/>
            <person name="Thomas B.C."/>
            <person name="Singh A."/>
            <person name="Wilkins M.J."/>
            <person name="Karaoz U."/>
            <person name="Brodie E.L."/>
            <person name="Williams K.H."/>
            <person name="Hubbard S.S."/>
            <person name="Banfield J.F."/>
        </authorList>
    </citation>
    <scope>NUCLEOTIDE SEQUENCE [LARGE SCALE GENOMIC DNA]</scope>
</reference>
<evidence type="ECO:0000313" key="1">
    <source>
        <dbReference type="EMBL" id="OGG68648.1"/>
    </source>
</evidence>
<comment type="caution">
    <text evidence="1">The sequence shown here is derived from an EMBL/GenBank/DDBJ whole genome shotgun (WGS) entry which is preliminary data.</text>
</comment>
<gene>
    <name evidence="1" type="ORF">A3C95_00320</name>
</gene>
<dbReference type="EMBL" id="MFLM01000006">
    <property type="protein sequence ID" value="OGG68648.1"/>
    <property type="molecule type" value="Genomic_DNA"/>
</dbReference>
<protein>
    <submittedName>
        <fullName evidence="1">Uncharacterized protein</fullName>
    </submittedName>
</protein>